<dbReference type="PROSITE" id="PS51736">
    <property type="entry name" value="RECOMBINASES_3"/>
    <property type="match status" value="1"/>
</dbReference>
<dbReference type="GO" id="GO:0003677">
    <property type="term" value="F:DNA binding"/>
    <property type="evidence" value="ECO:0007669"/>
    <property type="project" value="UniProtKB-KW"/>
</dbReference>
<dbReference type="SMART" id="SM00857">
    <property type="entry name" value="Resolvase"/>
    <property type="match status" value="1"/>
</dbReference>
<dbReference type="PANTHER" id="PTHR30461:SF2">
    <property type="entry name" value="SERINE RECOMBINASE PINE-RELATED"/>
    <property type="match status" value="1"/>
</dbReference>
<reference evidence="6" key="1">
    <citation type="submission" date="2021-04" db="EMBL/GenBank/DDBJ databases">
        <title>Genomic analysis of electroactive and textile dye degrading Bacillus circulans strain: DC10 isolated from constructed wetland-microbial fuel cells treating textile dye wastewaters.</title>
        <authorList>
            <person name="Patel D.U."/>
            <person name="Desai C.R."/>
        </authorList>
    </citation>
    <scope>NUCLEOTIDE SEQUENCE</scope>
    <source>
        <strain evidence="6">DC10</strain>
    </source>
</reference>
<evidence type="ECO:0000256" key="2">
    <source>
        <dbReference type="ARBA" id="ARBA00022908"/>
    </source>
</evidence>
<dbReference type="Pfam" id="PF00239">
    <property type="entry name" value="Resolvase"/>
    <property type="match status" value="1"/>
</dbReference>
<dbReference type="InterPro" id="IPR036162">
    <property type="entry name" value="Resolvase-like_N_sf"/>
</dbReference>
<dbReference type="Pfam" id="PF02796">
    <property type="entry name" value="HTH_7"/>
    <property type="match status" value="1"/>
</dbReference>
<evidence type="ECO:0000259" key="5">
    <source>
        <dbReference type="PROSITE" id="PS51736"/>
    </source>
</evidence>
<dbReference type="CDD" id="cd03768">
    <property type="entry name" value="SR_ResInv"/>
    <property type="match status" value="1"/>
</dbReference>
<keyword evidence="3" id="KW-0238">DNA-binding</keyword>
<dbReference type="SUPFAM" id="SSF46689">
    <property type="entry name" value="Homeodomain-like"/>
    <property type="match status" value="1"/>
</dbReference>
<dbReference type="RefSeq" id="WP_212117137.1">
    <property type="nucleotide sequence ID" value="NZ_JAGTPX020000002.1"/>
</dbReference>
<proteinExistence type="inferred from homology"/>
<dbReference type="GO" id="GO:0000150">
    <property type="term" value="F:DNA strand exchange activity"/>
    <property type="evidence" value="ECO:0007669"/>
    <property type="project" value="InterPro"/>
</dbReference>
<evidence type="ECO:0000313" key="6">
    <source>
        <dbReference type="EMBL" id="MBR8668568.1"/>
    </source>
</evidence>
<dbReference type="InterPro" id="IPR006119">
    <property type="entry name" value="Resolv_N"/>
</dbReference>
<dbReference type="InterPro" id="IPR006120">
    <property type="entry name" value="Resolvase_HTH_dom"/>
</dbReference>
<dbReference type="GO" id="GO:0015074">
    <property type="term" value="P:DNA integration"/>
    <property type="evidence" value="ECO:0007669"/>
    <property type="project" value="UniProtKB-KW"/>
</dbReference>
<gene>
    <name evidence="6" type="ORF">KD144_03350</name>
</gene>
<dbReference type="PANTHER" id="PTHR30461">
    <property type="entry name" value="DNA-INVERTASE FROM LAMBDOID PROPHAGE"/>
    <property type="match status" value="1"/>
</dbReference>
<evidence type="ECO:0000256" key="1">
    <source>
        <dbReference type="ARBA" id="ARBA00009913"/>
    </source>
</evidence>
<dbReference type="Gene3D" id="3.40.50.1390">
    <property type="entry name" value="Resolvase, N-terminal catalytic domain"/>
    <property type="match status" value="1"/>
</dbReference>
<comment type="caution">
    <text evidence="6">The sequence shown here is derived from an EMBL/GenBank/DDBJ whole genome shotgun (WGS) entry which is preliminary data.</text>
</comment>
<dbReference type="SUPFAM" id="SSF53041">
    <property type="entry name" value="Resolvase-like"/>
    <property type="match status" value="1"/>
</dbReference>
<comment type="similarity">
    <text evidence="1">Belongs to the site-specific recombinase resolvase family.</text>
</comment>
<dbReference type="AlphaFoldDB" id="A0A941GBP6"/>
<evidence type="ECO:0000256" key="4">
    <source>
        <dbReference type="ARBA" id="ARBA00023172"/>
    </source>
</evidence>
<organism evidence="6">
    <name type="scientific">Niallia circulans</name>
    <name type="common">Bacillus circulans</name>
    <dbReference type="NCBI Taxonomy" id="1397"/>
    <lineage>
        <taxon>Bacteria</taxon>
        <taxon>Bacillati</taxon>
        <taxon>Bacillota</taxon>
        <taxon>Bacilli</taxon>
        <taxon>Bacillales</taxon>
        <taxon>Bacillaceae</taxon>
        <taxon>Niallia</taxon>
    </lineage>
</organism>
<dbReference type="InterPro" id="IPR050639">
    <property type="entry name" value="SSR_resolvase"/>
</dbReference>
<accession>A0A941GBP6</accession>
<dbReference type="InterPro" id="IPR009057">
    <property type="entry name" value="Homeodomain-like_sf"/>
</dbReference>
<name>A0A941GBP6_NIACI</name>
<evidence type="ECO:0000256" key="3">
    <source>
        <dbReference type="ARBA" id="ARBA00023125"/>
    </source>
</evidence>
<dbReference type="FunFam" id="3.40.50.1390:FF:000001">
    <property type="entry name" value="DNA recombinase"/>
    <property type="match status" value="1"/>
</dbReference>
<feature type="domain" description="Resolvase/invertase-type recombinase catalytic" evidence="5">
    <location>
        <begin position="1"/>
        <end position="135"/>
    </location>
</feature>
<keyword evidence="2" id="KW-0229">DNA integration</keyword>
<protein>
    <submittedName>
        <fullName evidence="6">Recombinase family protein</fullName>
    </submittedName>
</protein>
<keyword evidence="4" id="KW-0233">DNA recombination</keyword>
<sequence length="191" mass="22129">MIFGYMRVSTSEQNLERQEKALLEAGCEKIFFEKVTGTKKERKELNRMIEQLREADTVIITDLTRLSRSTKDLIELVETFQEKQVNLKSLKESWIDTTTPQGKLMFTMFSGLAQFERDLISERTKEGLEIAKAKGKQIGRKAISESKIKYAFHLIDDGDMSIKEAAEEVGVSRMTLHRYLKNRDETRELVK</sequence>
<dbReference type="EMBL" id="JAGTPX010000002">
    <property type="protein sequence ID" value="MBR8668568.1"/>
    <property type="molecule type" value="Genomic_DNA"/>
</dbReference>